<evidence type="ECO:0000313" key="5">
    <source>
        <dbReference type="Proteomes" id="UP001344632"/>
    </source>
</evidence>
<dbReference type="PANTHER" id="PTHR13799:SF14">
    <property type="entry name" value="GTP CYCLOHYDROLASE 1 TYPE 2 HOMOLOG"/>
    <property type="match status" value="1"/>
</dbReference>
<evidence type="ECO:0000256" key="3">
    <source>
        <dbReference type="ARBA" id="ARBA00022723"/>
    </source>
</evidence>
<evidence type="ECO:0000256" key="2">
    <source>
        <dbReference type="ARBA" id="ARBA00022112"/>
    </source>
</evidence>
<sequence length="264" mass="30075">MKTTVQMIIDALIEPVGRLEQTVDTLKFGDPSTEVTGIVTSFMPTWHVIEQALERKANLVIAHEGLFFSHHDDEAEGRANMIHQAKKRCIEESKIAIFRFHDYWHRYKPDGITEGLIRELAWEPYVSVHQPSASLLNIPSLPLKDIAEHVKQRLGIPYVRIIGDLDMICSRIGMLAGYRGSGSLAIPLFEREHADLVIYGEGQEWETPEYVREAVRQGNPRALMVLGHAESEEPGMKALAIRLRTKFPDIPVHYIKEDPLFQLF</sequence>
<dbReference type="Gene3D" id="3.40.1390.30">
    <property type="entry name" value="NIF3 (NGG1p interacting factor 3)-like"/>
    <property type="match status" value="2"/>
</dbReference>
<dbReference type="PANTHER" id="PTHR13799">
    <property type="entry name" value="NGG1 INTERACTING FACTOR 3"/>
    <property type="match status" value="1"/>
</dbReference>
<keyword evidence="3" id="KW-0479">Metal-binding</keyword>
<protein>
    <recommendedName>
        <fullName evidence="2">GTP cyclohydrolase 1 type 2 homolog</fullName>
    </recommendedName>
</protein>
<comment type="caution">
    <text evidence="4">The sequence shown here is derived from an EMBL/GenBank/DDBJ whole genome shotgun (WGS) entry which is preliminary data.</text>
</comment>
<dbReference type="EMBL" id="JARLKZ010000009">
    <property type="protein sequence ID" value="MEC0241359.1"/>
    <property type="molecule type" value="Genomic_DNA"/>
</dbReference>
<comment type="similarity">
    <text evidence="1">Belongs to the GTP cyclohydrolase I type 2/NIF3 family.</text>
</comment>
<accession>A0ABU6GNP2</accession>
<dbReference type="InterPro" id="IPR002678">
    <property type="entry name" value="DUF34/NIF3"/>
</dbReference>
<dbReference type="RefSeq" id="WP_326089082.1">
    <property type="nucleotide sequence ID" value="NZ_JARLKZ010000009.1"/>
</dbReference>
<organism evidence="4 5">
    <name type="scientific">Paenibacillus dokdonensis</name>
    <dbReference type="NCBI Taxonomy" id="2567944"/>
    <lineage>
        <taxon>Bacteria</taxon>
        <taxon>Bacillati</taxon>
        <taxon>Bacillota</taxon>
        <taxon>Bacilli</taxon>
        <taxon>Bacillales</taxon>
        <taxon>Paenibacillaceae</taxon>
        <taxon>Paenibacillus</taxon>
    </lineage>
</organism>
<name>A0ABU6GNP2_9BACL</name>
<gene>
    <name evidence="4" type="ORF">P4H66_16070</name>
</gene>
<reference evidence="4 5" key="1">
    <citation type="submission" date="2023-03" db="EMBL/GenBank/DDBJ databases">
        <title>Bacillus Genome Sequencing.</title>
        <authorList>
            <person name="Dunlap C."/>
        </authorList>
    </citation>
    <scope>NUCLEOTIDE SEQUENCE [LARGE SCALE GENOMIC DNA]</scope>
    <source>
        <strain evidence="4 5">BD-525</strain>
    </source>
</reference>
<evidence type="ECO:0000256" key="1">
    <source>
        <dbReference type="ARBA" id="ARBA00006964"/>
    </source>
</evidence>
<dbReference type="SUPFAM" id="SSF102705">
    <property type="entry name" value="NIF3 (NGG1p interacting factor 3)-like"/>
    <property type="match status" value="1"/>
</dbReference>
<evidence type="ECO:0000313" key="4">
    <source>
        <dbReference type="EMBL" id="MEC0241359.1"/>
    </source>
</evidence>
<dbReference type="Pfam" id="PF01784">
    <property type="entry name" value="DUF34_NIF3"/>
    <property type="match status" value="1"/>
</dbReference>
<dbReference type="InterPro" id="IPR036069">
    <property type="entry name" value="DUF34/NIF3_sf"/>
</dbReference>
<proteinExistence type="inferred from homology"/>
<keyword evidence="5" id="KW-1185">Reference proteome</keyword>
<dbReference type="Proteomes" id="UP001344632">
    <property type="component" value="Unassembled WGS sequence"/>
</dbReference>